<comment type="subcellular location">
    <subcellularLocation>
        <location evidence="1">Membrane</location>
    </subcellularLocation>
</comment>
<dbReference type="InterPro" id="IPR013106">
    <property type="entry name" value="Ig_V-set"/>
</dbReference>
<dbReference type="Pfam" id="PF07686">
    <property type="entry name" value="V-set"/>
    <property type="match status" value="1"/>
</dbReference>
<dbReference type="Proteomes" id="UP000001038">
    <property type="component" value="Chromosome 16"/>
</dbReference>
<evidence type="ECO:0000256" key="7">
    <source>
        <dbReference type="SAM" id="SignalP"/>
    </source>
</evidence>
<protein>
    <recommendedName>
        <fullName evidence="8">Ig-like domain-containing protein</fullName>
    </recommendedName>
</protein>
<dbReference type="PANTHER" id="PTHR23277:SF109">
    <property type="entry name" value="POLIOVIRUS RECEPTOR"/>
    <property type="match status" value="1"/>
</dbReference>
<dbReference type="SMART" id="SM00409">
    <property type="entry name" value="IG"/>
    <property type="match status" value="1"/>
</dbReference>
<evidence type="ECO:0000313" key="9">
    <source>
        <dbReference type="Ensembl" id="ENSORLP00000045155.1"/>
    </source>
</evidence>
<keyword evidence="6" id="KW-0325">Glycoprotein</keyword>
<keyword evidence="4" id="KW-0472">Membrane</keyword>
<dbReference type="GeneTree" id="ENSGT01030000234778"/>
<keyword evidence="2 7" id="KW-0732">Signal</keyword>
<evidence type="ECO:0000259" key="8">
    <source>
        <dbReference type="PROSITE" id="PS50835"/>
    </source>
</evidence>
<evidence type="ECO:0000256" key="1">
    <source>
        <dbReference type="ARBA" id="ARBA00004370"/>
    </source>
</evidence>
<organism evidence="9 10">
    <name type="scientific">Oryzias latipes</name>
    <name type="common">Japanese rice fish</name>
    <name type="synonym">Japanese killifish</name>
    <dbReference type="NCBI Taxonomy" id="8090"/>
    <lineage>
        <taxon>Eukaryota</taxon>
        <taxon>Metazoa</taxon>
        <taxon>Chordata</taxon>
        <taxon>Craniata</taxon>
        <taxon>Vertebrata</taxon>
        <taxon>Euteleostomi</taxon>
        <taxon>Actinopterygii</taxon>
        <taxon>Neopterygii</taxon>
        <taxon>Teleostei</taxon>
        <taxon>Neoteleostei</taxon>
        <taxon>Acanthomorphata</taxon>
        <taxon>Ovalentaria</taxon>
        <taxon>Atherinomorphae</taxon>
        <taxon>Beloniformes</taxon>
        <taxon>Adrianichthyidae</taxon>
        <taxon>Oryziinae</taxon>
        <taxon>Oryzias</taxon>
    </lineage>
</organism>
<dbReference type="InterPro" id="IPR036179">
    <property type="entry name" value="Ig-like_dom_sf"/>
</dbReference>
<keyword evidence="5" id="KW-1015">Disulfide bond</keyword>
<dbReference type="AlphaFoldDB" id="A0A3B3IM97"/>
<dbReference type="Ensembl" id="ENSORLT00000032812.1">
    <property type="protein sequence ID" value="ENSORLP00000045155.1"/>
    <property type="gene ID" value="ENSORLG00000024119.1"/>
</dbReference>
<dbReference type="InterPro" id="IPR007110">
    <property type="entry name" value="Ig-like_dom"/>
</dbReference>
<reference evidence="9 10" key="1">
    <citation type="journal article" date="2007" name="Nature">
        <title>The medaka draft genome and insights into vertebrate genome evolution.</title>
        <authorList>
            <person name="Kasahara M."/>
            <person name="Naruse K."/>
            <person name="Sasaki S."/>
            <person name="Nakatani Y."/>
            <person name="Qu W."/>
            <person name="Ahsan B."/>
            <person name="Yamada T."/>
            <person name="Nagayasu Y."/>
            <person name="Doi K."/>
            <person name="Kasai Y."/>
            <person name="Jindo T."/>
            <person name="Kobayashi D."/>
            <person name="Shimada A."/>
            <person name="Toyoda A."/>
            <person name="Kuroki Y."/>
            <person name="Fujiyama A."/>
            <person name="Sasaki T."/>
            <person name="Shimizu A."/>
            <person name="Asakawa S."/>
            <person name="Shimizu N."/>
            <person name="Hashimoto S."/>
            <person name="Yang J."/>
            <person name="Lee Y."/>
            <person name="Matsushima K."/>
            <person name="Sugano S."/>
            <person name="Sakaizumi M."/>
            <person name="Narita T."/>
            <person name="Ohishi K."/>
            <person name="Haga S."/>
            <person name="Ohta F."/>
            <person name="Nomoto H."/>
            <person name="Nogata K."/>
            <person name="Morishita T."/>
            <person name="Endo T."/>
            <person name="Shin-I T."/>
            <person name="Takeda H."/>
            <person name="Morishita S."/>
            <person name="Kohara Y."/>
        </authorList>
    </citation>
    <scope>NUCLEOTIDE SEQUENCE [LARGE SCALE GENOMIC DNA]</scope>
    <source>
        <strain evidence="9 10">Hd-rR</strain>
    </source>
</reference>
<dbReference type="InterPro" id="IPR013783">
    <property type="entry name" value="Ig-like_fold"/>
</dbReference>
<evidence type="ECO:0000256" key="2">
    <source>
        <dbReference type="ARBA" id="ARBA00022729"/>
    </source>
</evidence>
<dbReference type="SMART" id="SM00406">
    <property type="entry name" value="IGv"/>
    <property type="match status" value="1"/>
</dbReference>
<reference evidence="9" key="3">
    <citation type="submission" date="2025-09" db="UniProtKB">
        <authorList>
            <consortium name="Ensembl"/>
        </authorList>
    </citation>
    <scope>IDENTIFICATION</scope>
    <source>
        <strain evidence="9">Hd-rR</strain>
    </source>
</reference>
<feature type="signal peptide" evidence="7">
    <location>
        <begin position="1"/>
        <end position="19"/>
    </location>
</feature>
<evidence type="ECO:0000256" key="6">
    <source>
        <dbReference type="ARBA" id="ARBA00023180"/>
    </source>
</evidence>
<dbReference type="InParanoid" id="A0A3B3IM97"/>
<dbReference type="SUPFAM" id="SSF48726">
    <property type="entry name" value="Immunoglobulin"/>
    <property type="match status" value="1"/>
</dbReference>
<keyword evidence="10" id="KW-1185">Reference proteome</keyword>
<evidence type="ECO:0000256" key="5">
    <source>
        <dbReference type="ARBA" id="ARBA00023157"/>
    </source>
</evidence>
<proteinExistence type="predicted"/>
<dbReference type="PANTHER" id="PTHR23277">
    <property type="entry name" value="NECTIN-RELATED"/>
    <property type="match status" value="1"/>
</dbReference>
<evidence type="ECO:0000313" key="10">
    <source>
        <dbReference type="Proteomes" id="UP000001038"/>
    </source>
</evidence>
<reference evidence="9" key="2">
    <citation type="submission" date="2025-08" db="UniProtKB">
        <authorList>
            <consortium name="Ensembl"/>
        </authorList>
    </citation>
    <scope>IDENTIFICATION</scope>
    <source>
        <strain evidence="9">Hd-rR</strain>
    </source>
</reference>
<dbReference type="Gene3D" id="2.60.40.10">
    <property type="entry name" value="Immunoglobulins"/>
    <property type="match status" value="1"/>
</dbReference>
<dbReference type="GO" id="GO:0016020">
    <property type="term" value="C:membrane"/>
    <property type="evidence" value="ECO:0007669"/>
    <property type="project" value="UniProtKB-SubCell"/>
</dbReference>
<dbReference type="InterPro" id="IPR003599">
    <property type="entry name" value="Ig_sub"/>
</dbReference>
<evidence type="ECO:0000256" key="3">
    <source>
        <dbReference type="ARBA" id="ARBA00022737"/>
    </source>
</evidence>
<dbReference type="Bgee" id="ENSORLG00000024119">
    <property type="expression patterns" value="Expressed in pharyngeal gill and 9 other cell types or tissues"/>
</dbReference>
<dbReference type="STRING" id="8090.ENSORLP00000045155"/>
<name>A0A3B3IM97_ORYLA</name>
<feature type="chain" id="PRO_5017361972" description="Ig-like domain-containing protein" evidence="7">
    <location>
        <begin position="20"/>
        <end position="187"/>
    </location>
</feature>
<feature type="domain" description="Ig-like" evidence="8">
    <location>
        <begin position="7"/>
        <end position="129"/>
    </location>
</feature>
<dbReference type="InterPro" id="IPR051427">
    <property type="entry name" value="Nectin/Nectin-like"/>
</dbReference>
<dbReference type="PROSITE" id="PS50835">
    <property type="entry name" value="IG_LIKE"/>
    <property type="match status" value="1"/>
</dbReference>
<accession>A0A3B3IM97</accession>
<keyword evidence="3" id="KW-0677">Repeat</keyword>
<evidence type="ECO:0000256" key="4">
    <source>
        <dbReference type="ARBA" id="ARBA00023136"/>
    </source>
</evidence>
<sequence>MCTSLLPSLILFILTVFWAQKVEVLSQVTGYVGFDVTLPCRFIQGKESSNVTQSQWDFLSPDGNKTKIMVFNKQHGKGVHESHLKGRVDMDDQSLQIKNVAFSDAGSYICTINTFPLGSFHDTTQLHVQALLFLSLRSHSHHPLIYCKSVPNGLLMMIVPFYPKSKNLFSFLGQFLQSSWSTLEICC</sequence>